<dbReference type="EMBL" id="AJ248284">
    <property type="protein sequence ID" value="CAB49460.1"/>
    <property type="molecule type" value="Genomic_DNA"/>
</dbReference>
<dbReference type="GO" id="GO:0006565">
    <property type="term" value="P:L-serine catabolic process"/>
    <property type="evidence" value="ECO:0007669"/>
    <property type="project" value="TreeGrafter"/>
</dbReference>
<dbReference type="InterPro" id="IPR050147">
    <property type="entry name" value="Ser/Thr_Dehydratase"/>
</dbReference>
<dbReference type="Proteomes" id="UP000009139">
    <property type="component" value="Chromosome"/>
</dbReference>
<reference evidence="5" key="2">
    <citation type="journal article" date="2000" name="J. Mol. Biol.">
        <title>Archaeal homologs of eukaryotic methylation guide small nucleolar RNAs: lessons from the Pyrococcus genomes.</title>
        <authorList>
            <person name="Gaspin C."/>
            <person name="Cavaille J."/>
            <person name="Erauso G."/>
        </authorList>
    </citation>
    <scope>NUCLEOTIDE SEQUENCE</scope>
    <source>
        <strain evidence="5">Orsay</strain>
    </source>
</reference>
<evidence type="ECO:0000313" key="5">
    <source>
        <dbReference type="EMBL" id="CAB49460.1"/>
    </source>
</evidence>
<dbReference type="Gene3D" id="3.40.50.1100">
    <property type="match status" value="2"/>
</dbReference>
<dbReference type="PIR" id="E75172">
    <property type="entry name" value="E75172"/>
</dbReference>
<gene>
    <name evidence="5" type="primary">thrC-like</name>
    <name evidence="5" type="ORF">PAB0369</name>
</gene>
<organism evidence="5 7">
    <name type="scientific">Pyrococcus abyssi (strain GE5 / Orsay)</name>
    <dbReference type="NCBI Taxonomy" id="272844"/>
    <lineage>
        <taxon>Archaea</taxon>
        <taxon>Methanobacteriati</taxon>
        <taxon>Methanobacteriota</taxon>
        <taxon>Thermococci</taxon>
        <taxon>Thermococcales</taxon>
        <taxon>Thermococcaceae</taxon>
        <taxon>Pyrococcus</taxon>
    </lineage>
</organism>
<protein>
    <submittedName>
        <fullName evidence="5 6">Threonine synthase</fullName>
    </submittedName>
</protein>
<dbReference type="AlphaFoldDB" id="Q9V190"/>
<feature type="domain" description="Tryptophan synthase beta chain-like PALP" evidence="4">
    <location>
        <begin position="71"/>
        <end position="338"/>
    </location>
</feature>
<evidence type="ECO:0000256" key="3">
    <source>
        <dbReference type="ARBA" id="ARBA00023239"/>
    </source>
</evidence>
<dbReference type="Pfam" id="PF00291">
    <property type="entry name" value="PALP"/>
    <property type="match status" value="1"/>
</dbReference>
<dbReference type="GO" id="GO:0004794">
    <property type="term" value="F:threonine deaminase activity"/>
    <property type="evidence" value="ECO:0007669"/>
    <property type="project" value="TreeGrafter"/>
</dbReference>
<evidence type="ECO:0000313" key="8">
    <source>
        <dbReference type="Proteomes" id="UP000009139"/>
    </source>
</evidence>
<dbReference type="OrthoDB" id="85597at2157"/>
<dbReference type="InterPro" id="IPR001926">
    <property type="entry name" value="TrpB-like_PALP"/>
</dbReference>
<dbReference type="RefSeq" id="WP_010867662.1">
    <property type="nucleotide sequence ID" value="NC_000868.1"/>
</dbReference>
<dbReference type="CDD" id="cd01563">
    <property type="entry name" value="Thr-synth_1"/>
    <property type="match status" value="1"/>
</dbReference>
<dbReference type="SUPFAM" id="SSF53686">
    <property type="entry name" value="Tryptophan synthase beta subunit-like PLP-dependent enzymes"/>
    <property type="match status" value="1"/>
</dbReference>
<evidence type="ECO:0000256" key="2">
    <source>
        <dbReference type="ARBA" id="ARBA00022898"/>
    </source>
</evidence>
<evidence type="ECO:0000256" key="1">
    <source>
        <dbReference type="ARBA" id="ARBA00001933"/>
    </source>
</evidence>
<keyword evidence="7" id="KW-1185">Reference proteome</keyword>
<evidence type="ECO:0000259" key="4">
    <source>
        <dbReference type="Pfam" id="PF00291"/>
    </source>
</evidence>
<dbReference type="HOGENOM" id="CLU_028142_4_0_2"/>
<dbReference type="KEGG" id="pab:PAB0369"/>
<dbReference type="PANTHER" id="PTHR48078">
    <property type="entry name" value="THREONINE DEHYDRATASE, MITOCHONDRIAL-RELATED"/>
    <property type="match status" value="1"/>
</dbReference>
<comment type="cofactor">
    <cofactor evidence="1">
        <name>pyridoxal 5'-phosphate</name>
        <dbReference type="ChEBI" id="CHEBI:597326"/>
    </cofactor>
</comment>
<evidence type="ECO:0000313" key="7">
    <source>
        <dbReference type="Proteomes" id="UP000000810"/>
    </source>
</evidence>
<dbReference type="InterPro" id="IPR036052">
    <property type="entry name" value="TrpB-like_PALP_sf"/>
</dbReference>
<accession>Q9V190</accession>
<dbReference type="PATRIC" id="fig|272844.11.peg.573"/>
<reference evidence="5 7" key="4">
    <citation type="journal article" date="2003" name="Mol. Microbiol.">
        <title>An integrated analysis of the genome of the hyperthermophilic archaeon Pyrococcus abyssi.</title>
        <authorList>
            <person name="Cohen G."/>
            <person name="Barbe V."/>
            <person name="Flament D."/>
            <person name="Galperin M."/>
            <person name="Heilig R."/>
            <person name="Ripp R."/>
            <person name="Lecompte O."/>
            <person name="Prieur D."/>
            <person name="Poch O."/>
            <person name="Quellerou J."/>
            <person name="Thierry J.C."/>
            <person name="Van der Oost J."/>
            <person name="Weissenbach J."/>
            <person name="Zivanovic Y."/>
            <person name="Forterre P."/>
        </authorList>
    </citation>
    <scope>NUCLEOTIDE SEQUENCE [LARGE SCALE GENOMIC DNA]</scope>
    <source>
        <strain evidence="7">GE5 / Orsay</strain>
        <strain evidence="5">Orsay</strain>
    </source>
</reference>
<dbReference type="Proteomes" id="UP000000810">
    <property type="component" value="Chromosome"/>
</dbReference>
<dbReference type="NCBIfam" id="NF006205">
    <property type="entry name" value="PRK08329.1"/>
    <property type="match status" value="1"/>
</dbReference>
<sequence>MLVCTKCGRTFDEKFLLRCTCGGTLLVKRHYTSFSPRNYLDMRRYIDYLPVDSVFLPKLTPAITPIVKDSEDLYLKLDYLQPTGSFKDRGTYVTIAKLKEEGINEVVIDSSGNAGISLAAYGLSEGIKVHVFLSYDANKEKISRLSALNAKLHFVDGDRMKVHEEAIRFSRDGNLTYVSHWMNPYFLEGTKTIAFEIYEQIKLPDYVFIPVGSGTAFLGIWKGFKELIEMGEIESMPSLVAVQAEGFESLCKRSKRKNTLADGIAIPEPPRIEEMKQAIKESSGFCISVGKEETLASLHWLRKRGILVEGTSAVTLAAYWKAKELELIDGVSLLILTGSAKNF</sequence>
<dbReference type="GO" id="GO:0006567">
    <property type="term" value="P:L-threonine catabolic process"/>
    <property type="evidence" value="ECO:0007669"/>
    <property type="project" value="TreeGrafter"/>
</dbReference>
<evidence type="ECO:0000313" key="6">
    <source>
        <dbReference type="EMBL" id="CCE69927.1"/>
    </source>
</evidence>
<keyword evidence="2" id="KW-0663">Pyridoxal phosphate</keyword>
<reference evidence="5" key="1">
    <citation type="submission" date="1999-07" db="EMBL/GenBank/DDBJ databases">
        <authorList>
            <person name="Genoscope"/>
        </authorList>
    </citation>
    <scope>NUCLEOTIDE SEQUENCE</scope>
    <source>
        <strain evidence="5">Orsay</strain>
    </source>
</reference>
<dbReference type="GO" id="GO:0009097">
    <property type="term" value="P:isoleucine biosynthetic process"/>
    <property type="evidence" value="ECO:0007669"/>
    <property type="project" value="TreeGrafter"/>
</dbReference>
<dbReference type="eggNOG" id="arCOG01434">
    <property type="taxonomic scope" value="Archaea"/>
</dbReference>
<dbReference type="GO" id="GO:0003941">
    <property type="term" value="F:L-serine ammonia-lyase activity"/>
    <property type="evidence" value="ECO:0007669"/>
    <property type="project" value="TreeGrafter"/>
</dbReference>
<dbReference type="EMBL" id="HE613800">
    <property type="protein sequence ID" value="CCE69927.1"/>
    <property type="molecule type" value="Genomic_DNA"/>
</dbReference>
<keyword evidence="3" id="KW-0456">Lyase</keyword>
<proteinExistence type="predicted"/>
<reference evidence="6 8" key="5">
    <citation type="journal article" date="2012" name="Curr. Microbiol.">
        <title>Re-annotation of two hyperthermophilic archaea Pyrococcus abyssi GE5 and Pyrococcus furiosus DSM 3638.</title>
        <authorList>
            <person name="Gao J."/>
            <person name="Wang J."/>
        </authorList>
    </citation>
    <scope>GENOME REANNOTATION</scope>
    <source>
        <strain evidence="6">GE5</strain>
        <strain evidence="8">GE5 / Orsay</strain>
    </source>
</reference>
<dbReference type="STRING" id="272844.PAB0369"/>
<dbReference type="PANTHER" id="PTHR48078:SF6">
    <property type="entry name" value="L-THREONINE DEHYDRATASE CATABOLIC TDCB"/>
    <property type="match status" value="1"/>
</dbReference>
<name>Q9V190_PYRAB</name>
<reference evidence="5" key="3">
    <citation type="journal article" date="2001" name="Genome Res.">
        <title>Genome evolution at the genus level: comparison of three complete genomes of hyperthermophilic archaea.</title>
        <authorList>
            <person name="Lecompte O."/>
            <person name="Ripp R."/>
            <person name="Puzos-Barbe V."/>
            <person name="Duprat S."/>
            <person name="Heilig R."/>
            <person name="Dietrich J."/>
            <person name="Thierry J.C."/>
            <person name="Poch O."/>
        </authorList>
    </citation>
    <scope>NUCLEOTIDE SEQUENCE</scope>
    <source>
        <strain evidence="5">Orsay</strain>
    </source>
</reference>